<accession>A0A8T2NCI5</accession>
<keyword evidence="5" id="KW-0391">Immunity</keyword>
<feature type="compositionally biased region" description="Polar residues" evidence="6">
    <location>
        <begin position="353"/>
        <end position="365"/>
    </location>
</feature>
<dbReference type="OrthoDB" id="9909785at2759"/>
<evidence type="ECO:0000256" key="2">
    <source>
        <dbReference type="ARBA" id="ARBA00022553"/>
    </source>
</evidence>
<dbReference type="InterPro" id="IPR031964">
    <property type="entry name" value="CARD_dom"/>
</dbReference>
<feature type="region of interest" description="Disordered" evidence="6">
    <location>
        <begin position="155"/>
        <end position="185"/>
    </location>
</feature>
<keyword evidence="7" id="KW-0812">Transmembrane</keyword>
<sequence length="398" mass="43230">MPFAEDKLYQDFIRPEMPQFVEKVKPLDLSPYLVCLTDSDKEQIRTETNNRGNRAGVEMLIDNLKRRENWPEHLVQALEKCGYPSLASQTKAAYQKLLNPKAVTKSPAMEGTPLLASSPHARAPSPFQATSVDRTPPAAYEPPFSTHYSSYSSDLWEDTTLPTSSDAVPPPSPQGLPEKTPIQDTHSPEVWTKLVPQQYPIINQRLRSQSGSSSQVELSGHRAPFHSQQGTDAEMEDYFSKPGVLRHLPPSSETQAANWEEPFSNNASLQISGSSASSSSHGPDGSAPNDRESRSGVSGESRTPPFGSGGSSHDVRENVIRFRESPAIPNQEGQDLHASNEPPGGTLIKTHNLPVSGSSSNQSMPQQAGLGMAHLLLAAVFGAVFSVLLMQLLNSRGS</sequence>
<keyword evidence="3" id="KW-0399">Innate immunity</keyword>
<reference evidence="9" key="1">
    <citation type="thesis" date="2021" institute="BYU ScholarsArchive" country="Provo, UT, USA">
        <title>Applications of and Algorithms for Genome Assembly and Genomic Analyses with an Emphasis on Marine Teleosts.</title>
        <authorList>
            <person name="Pickett B.D."/>
        </authorList>
    </citation>
    <scope>NUCLEOTIDE SEQUENCE</scope>
    <source>
        <strain evidence="9">HI-2016</strain>
    </source>
</reference>
<feature type="compositionally biased region" description="Low complexity" evidence="6">
    <location>
        <begin position="267"/>
        <end position="287"/>
    </location>
</feature>
<evidence type="ECO:0000256" key="5">
    <source>
        <dbReference type="ARBA" id="ARBA00022859"/>
    </source>
</evidence>
<feature type="region of interest" description="Disordered" evidence="6">
    <location>
        <begin position="206"/>
        <end position="232"/>
    </location>
</feature>
<feature type="region of interest" description="Disordered" evidence="6">
    <location>
        <begin position="267"/>
        <end position="314"/>
    </location>
</feature>
<dbReference type="EMBL" id="JAFBMS010000072">
    <property type="protein sequence ID" value="KAG9338153.1"/>
    <property type="molecule type" value="Genomic_DNA"/>
</dbReference>
<feature type="region of interest" description="Disordered" evidence="6">
    <location>
        <begin position="326"/>
        <end position="365"/>
    </location>
</feature>
<evidence type="ECO:0000313" key="9">
    <source>
        <dbReference type="EMBL" id="KAG9338153.1"/>
    </source>
</evidence>
<evidence type="ECO:0000313" key="10">
    <source>
        <dbReference type="Proteomes" id="UP000824540"/>
    </source>
</evidence>
<keyword evidence="2" id="KW-0597">Phosphoprotein</keyword>
<dbReference type="AlphaFoldDB" id="A0A8T2NCI5"/>
<dbReference type="Gene3D" id="1.10.533.10">
    <property type="entry name" value="Death Domain, Fas"/>
    <property type="match status" value="1"/>
</dbReference>
<proteinExistence type="predicted"/>
<feature type="compositionally biased region" description="Low complexity" evidence="6">
    <location>
        <begin position="206"/>
        <end position="218"/>
    </location>
</feature>
<evidence type="ECO:0000256" key="1">
    <source>
        <dbReference type="ARBA" id="ARBA00022499"/>
    </source>
</evidence>
<comment type="caution">
    <text evidence="9">The sequence shown here is derived from an EMBL/GenBank/DDBJ whole genome shotgun (WGS) entry which is preliminary data.</text>
</comment>
<evidence type="ECO:0000259" key="8">
    <source>
        <dbReference type="Pfam" id="PF16739"/>
    </source>
</evidence>
<protein>
    <recommendedName>
        <fullName evidence="8">Caspase recruitment domain-containing protein</fullName>
    </recommendedName>
</protein>
<name>A0A8T2NCI5_9TELE</name>
<feature type="transmembrane region" description="Helical" evidence="7">
    <location>
        <begin position="368"/>
        <end position="393"/>
    </location>
</feature>
<keyword evidence="7" id="KW-0472">Membrane</keyword>
<keyword evidence="10" id="KW-1185">Reference proteome</keyword>
<feature type="region of interest" description="Disordered" evidence="6">
    <location>
        <begin position="108"/>
        <end position="143"/>
    </location>
</feature>
<dbReference type="GO" id="GO:0045087">
    <property type="term" value="P:innate immune response"/>
    <property type="evidence" value="ECO:0007669"/>
    <property type="project" value="UniProtKB-KW"/>
</dbReference>
<evidence type="ECO:0000256" key="6">
    <source>
        <dbReference type="SAM" id="MobiDB-lite"/>
    </source>
</evidence>
<gene>
    <name evidence="9" type="ORF">JZ751_027021</name>
</gene>
<keyword evidence="7" id="KW-1133">Transmembrane helix</keyword>
<feature type="domain" description="Caspase recruitment" evidence="8">
    <location>
        <begin position="5"/>
        <end position="91"/>
    </location>
</feature>
<dbReference type="InterPro" id="IPR011029">
    <property type="entry name" value="DEATH-like_dom_sf"/>
</dbReference>
<evidence type="ECO:0000256" key="3">
    <source>
        <dbReference type="ARBA" id="ARBA00022588"/>
    </source>
</evidence>
<dbReference type="Pfam" id="PF16739">
    <property type="entry name" value="CARD_2"/>
    <property type="match status" value="1"/>
</dbReference>
<dbReference type="Proteomes" id="UP000824540">
    <property type="component" value="Unassembled WGS sequence"/>
</dbReference>
<evidence type="ECO:0000256" key="4">
    <source>
        <dbReference type="ARBA" id="ARBA00022843"/>
    </source>
</evidence>
<evidence type="ECO:0000256" key="7">
    <source>
        <dbReference type="SAM" id="Phobius"/>
    </source>
</evidence>
<keyword evidence="4" id="KW-0832">Ubl conjugation</keyword>
<keyword evidence="1" id="KW-1017">Isopeptide bond</keyword>
<organism evidence="9 10">
    <name type="scientific">Albula glossodonta</name>
    <name type="common">roundjaw bonefish</name>
    <dbReference type="NCBI Taxonomy" id="121402"/>
    <lineage>
        <taxon>Eukaryota</taxon>
        <taxon>Metazoa</taxon>
        <taxon>Chordata</taxon>
        <taxon>Craniata</taxon>
        <taxon>Vertebrata</taxon>
        <taxon>Euteleostomi</taxon>
        <taxon>Actinopterygii</taxon>
        <taxon>Neopterygii</taxon>
        <taxon>Teleostei</taxon>
        <taxon>Albuliformes</taxon>
        <taxon>Albulidae</taxon>
        <taxon>Albula</taxon>
    </lineage>
</organism>
<dbReference type="GO" id="GO:0005737">
    <property type="term" value="C:cytoplasm"/>
    <property type="evidence" value="ECO:0007669"/>
    <property type="project" value="UniProtKB-ARBA"/>
</dbReference>